<dbReference type="GO" id="GO:0005886">
    <property type="term" value="C:plasma membrane"/>
    <property type="evidence" value="ECO:0007669"/>
    <property type="project" value="TreeGrafter"/>
</dbReference>
<feature type="domain" description="Cadherin" evidence="5">
    <location>
        <begin position="922"/>
        <end position="1014"/>
    </location>
</feature>
<accession>A0A2T1G0Q6</accession>
<dbReference type="SMART" id="SM00112">
    <property type="entry name" value="CA"/>
    <property type="match status" value="4"/>
</dbReference>
<dbReference type="PANTHER" id="PTHR24028:SF328">
    <property type="entry name" value="CADHERIN-3"/>
    <property type="match status" value="1"/>
</dbReference>
<dbReference type="Pfam" id="PF19077">
    <property type="entry name" value="Big_13"/>
    <property type="match status" value="1"/>
</dbReference>
<keyword evidence="4" id="KW-0325">Glycoprotein</keyword>
<evidence type="ECO:0000313" key="7">
    <source>
        <dbReference type="Proteomes" id="UP000238937"/>
    </source>
</evidence>
<keyword evidence="2" id="KW-0812">Transmembrane</keyword>
<keyword evidence="7" id="KW-1185">Reference proteome</keyword>
<dbReference type="InterPro" id="IPR015919">
    <property type="entry name" value="Cadherin-like_sf"/>
</dbReference>
<name>A0A2T1G0Q6_9CYAN</name>
<dbReference type="InterPro" id="IPR050174">
    <property type="entry name" value="Protocadherin/Cadherin-CA"/>
</dbReference>
<feature type="non-terminal residue" evidence="6">
    <location>
        <position position="1348"/>
    </location>
</feature>
<evidence type="ECO:0000256" key="4">
    <source>
        <dbReference type="ARBA" id="ARBA00023180"/>
    </source>
</evidence>
<dbReference type="EMBL" id="PVWO01000382">
    <property type="protein sequence ID" value="PSB50835.1"/>
    <property type="molecule type" value="Genomic_DNA"/>
</dbReference>
<organism evidence="6 7">
    <name type="scientific">Chamaesiphon polymorphus CCALA 037</name>
    <dbReference type="NCBI Taxonomy" id="2107692"/>
    <lineage>
        <taxon>Bacteria</taxon>
        <taxon>Bacillati</taxon>
        <taxon>Cyanobacteriota</taxon>
        <taxon>Cyanophyceae</taxon>
        <taxon>Gomontiellales</taxon>
        <taxon>Chamaesiphonaceae</taxon>
        <taxon>Chamaesiphon</taxon>
    </lineage>
</organism>
<dbReference type="InterPro" id="IPR013783">
    <property type="entry name" value="Ig-like_fold"/>
</dbReference>
<dbReference type="GO" id="GO:0007156">
    <property type="term" value="P:homophilic cell adhesion via plasma membrane adhesion molecules"/>
    <property type="evidence" value="ECO:0007669"/>
    <property type="project" value="InterPro"/>
</dbReference>
<feature type="domain" description="Cadherin" evidence="5">
    <location>
        <begin position="1014"/>
        <end position="1114"/>
    </location>
</feature>
<dbReference type="PRINTS" id="PR00205">
    <property type="entry name" value="CADHERIN"/>
</dbReference>
<evidence type="ECO:0000256" key="3">
    <source>
        <dbReference type="ARBA" id="ARBA00022989"/>
    </source>
</evidence>
<keyword evidence="3" id="KW-1133">Transmembrane helix</keyword>
<evidence type="ECO:0000256" key="1">
    <source>
        <dbReference type="ARBA" id="ARBA00004167"/>
    </source>
</evidence>
<dbReference type="PROSITE" id="PS50268">
    <property type="entry name" value="CADHERIN_2"/>
    <property type="match status" value="4"/>
</dbReference>
<evidence type="ECO:0000313" key="6">
    <source>
        <dbReference type="EMBL" id="PSB50835.1"/>
    </source>
</evidence>
<protein>
    <recommendedName>
        <fullName evidence="5">Cadherin domain-containing protein</fullName>
    </recommendedName>
</protein>
<comment type="caution">
    <text evidence="6">The sequence shown here is derived from an EMBL/GenBank/DDBJ whole genome shotgun (WGS) entry which is preliminary data.</text>
</comment>
<dbReference type="GO" id="GO:0005509">
    <property type="term" value="F:calcium ion binding"/>
    <property type="evidence" value="ECO:0007669"/>
    <property type="project" value="InterPro"/>
</dbReference>
<feature type="domain" description="Cadherin" evidence="5">
    <location>
        <begin position="1121"/>
        <end position="1216"/>
    </location>
</feature>
<dbReference type="InterPro" id="IPR006644">
    <property type="entry name" value="Cadg"/>
</dbReference>
<proteinExistence type="predicted"/>
<reference evidence="6 7" key="1">
    <citation type="submission" date="2018-03" db="EMBL/GenBank/DDBJ databases">
        <title>The ancient ancestry and fast evolution of plastids.</title>
        <authorList>
            <person name="Moore K.R."/>
            <person name="Magnabosco C."/>
            <person name="Momper L."/>
            <person name="Gold D.A."/>
            <person name="Bosak T."/>
            <person name="Fournier G.P."/>
        </authorList>
    </citation>
    <scope>NUCLEOTIDE SEQUENCE [LARGE SCALE GENOMIC DNA]</scope>
    <source>
        <strain evidence="6 7">CCALA 037</strain>
    </source>
</reference>
<feature type="domain" description="Cadherin" evidence="5">
    <location>
        <begin position="823"/>
        <end position="921"/>
    </location>
</feature>
<gene>
    <name evidence="6" type="ORF">C7B77_22295</name>
</gene>
<dbReference type="RefSeq" id="WP_245894313.1">
    <property type="nucleotide sequence ID" value="NZ_PVWO01000382.1"/>
</dbReference>
<dbReference type="Gene3D" id="2.60.40.60">
    <property type="entry name" value="Cadherins"/>
    <property type="match status" value="4"/>
</dbReference>
<dbReference type="Proteomes" id="UP000238937">
    <property type="component" value="Unassembled WGS sequence"/>
</dbReference>
<dbReference type="Gene3D" id="2.60.40.10">
    <property type="entry name" value="Immunoglobulins"/>
    <property type="match status" value="2"/>
</dbReference>
<evidence type="ECO:0000256" key="2">
    <source>
        <dbReference type="ARBA" id="ARBA00022692"/>
    </source>
</evidence>
<comment type="subcellular location">
    <subcellularLocation>
        <location evidence="1">Membrane</location>
        <topology evidence="1">Single-pass membrane protein</topology>
    </subcellularLocation>
</comment>
<sequence>MDTTPRIDTNSLFNLGVDPNLHPLLASISILPGVASNVQTQLYAPVDPLLVGYVTPIVAGTTFNTERSFGSTPIDPFGTGVENAWVMSGNNRTQSLALDAASLDTLFPIQPLPAVQLAAAKASDWIVRGKAVAVSQIQDFLNRPDRFEQFKIAFGQDLDRETIDRIVRDWQVEGNKLPDIEIVPSQILGKADGGFDAANNKIYLSSNLIERGNSDEIVPVIIEEIGHYLDTKIHPGSDAVGDEGEIFAKLVRGVNIADSAYVTLINENDGATIILSNNPISIEQSVTTAYAIKAEKLVSFNGNSDLDGNPLDLSDDALVYGGTGFSLKGNSVLPVRYDASGNPVEDSQGKLVLVDKAITVAAGYLQASVSGSAGNKYAGLNPPQIVSTETVNVPLFADLKQQELNRKIPNGTPTTTFNIGTNPINNLTEWGQKFPAAGTSNRPTVVRVTGGGLNIPDNIILSNYVIIVDNGDLNFNGKSDLNNVTLVTNNGNINLNKAQTDNLLVLASGTIAENSNARFGGKSLLANGTGNITFNGATKGIAASDNLWVISAGGITFNGSQSTRGSFLAQGDFIANGSAEIYGTVSSKQNITFNGALNFTYANIAEYSEGNPPVIVAKLVNDSGMSISDRITNDERISGTVTDANQIVEFKAGFDDRPLASYTDILSTLDTGSFSFTKVQLEQIYGGTIPDGVRTLNLIATDKYNNQSSVYPYTFTLDTTTPVPTVNLAATSDTGVVGDYRTKSPLVTLTGQTEANAKVFLSGNPTPVTADSLGIYSFENVALGAGNNSFTVTVTDLAGNQNNYTRSIYRTSPPTAVNLATPQVLENSADDTVIGVLSTIDPDPVDSYTYSLIDDAGGRFKLVGDKIQVANGSLLNFEANTQHQIQVQTIDSEGDSYLQSIDISVIDVNESPNNLVVLPTVILENSPSDTIVGTITSTDPDIGDSFTYSLVAGTGDGDNSKFAIAGDKLVIKNSPDYEAQPSYTIRLKTTDVGGLSYERQVTVNVTDANETPLAVNITNTTVTENALGDLVVGELSALDPDANDIQTFSLVTGAGDTDNSAFRIVNSQLQFQVTPNFETQSNYSLRVKTTDAGGLSVEKVLTVNITNINEAPTLLVLDANSVAENSATGTLIGKFTTTDPDLGDSHTYSLVTGNGSGDNPKFTIAGNELRLNISPDFETQFVYYLRVQTADAGGLTWEQELTVRITDVNESAATTLLEGTSFNKQLSIPITIPATGGKLSFKLDPLQFDGTDLKGINDALEVVLVDAGGKSLVTPFQAGRDAFFNWTEGESVVTGDDASYDSATGIVTLNLTGVTPGSANLVFRLLNNDTDTTTNVTLNDVTLLPNSP</sequence>
<keyword evidence="3" id="KW-0472">Membrane</keyword>
<dbReference type="CDD" id="cd11304">
    <property type="entry name" value="Cadherin_repeat"/>
    <property type="match status" value="4"/>
</dbReference>
<evidence type="ECO:0000259" key="5">
    <source>
        <dbReference type="PROSITE" id="PS50268"/>
    </source>
</evidence>
<dbReference type="PANTHER" id="PTHR24028">
    <property type="entry name" value="CADHERIN-87A"/>
    <property type="match status" value="1"/>
</dbReference>
<dbReference type="SMART" id="SM00736">
    <property type="entry name" value="CADG"/>
    <property type="match status" value="2"/>
</dbReference>
<dbReference type="InterPro" id="IPR044016">
    <property type="entry name" value="Big_13"/>
</dbReference>
<dbReference type="InterPro" id="IPR002126">
    <property type="entry name" value="Cadherin-like_dom"/>
</dbReference>
<dbReference type="SUPFAM" id="SSF49313">
    <property type="entry name" value="Cadherin-like"/>
    <property type="match status" value="4"/>
</dbReference>